<feature type="domain" description="DUF6504" evidence="8">
    <location>
        <begin position="437"/>
        <end position="514"/>
    </location>
</feature>
<comment type="subunit">
    <text evidence="1">Monomer.</text>
</comment>
<dbReference type="CDD" id="cd03468">
    <property type="entry name" value="PolY_like"/>
    <property type="match status" value="1"/>
</dbReference>
<comment type="catalytic activity">
    <reaction evidence="5">
        <text>DNA(n) + a 2'-deoxyribonucleoside 5'-triphosphate = DNA(n+1) + diphosphate</text>
        <dbReference type="Rhea" id="RHEA:22508"/>
        <dbReference type="Rhea" id="RHEA-COMP:17339"/>
        <dbReference type="Rhea" id="RHEA-COMP:17340"/>
        <dbReference type="ChEBI" id="CHEBI:33019"/>
        <dbReference type="ChEBI" id="CHEBI:61560"/>
        <dbReference type="ChEBI" id="CHEBI:173112"/>
        <dbReference type="EC" id="2.7.7.7"/>
    </reaction>
</comment>
<dbReference type="PANTHER" id="PTHR35369">
    <property type="entry name" value="BLR3025 PROTEIN-RELATED"/>
    <property type="match status" value="1"/>
</dbReference>
<feature type="domain" description="UmuC" evidence="6">
    <location>
        <begin position="46"/>
        <end position="159"/>
    </location>
</feature>
<keyword evidence="3" id="KW-0227">DNA damage</keyword>
<evidence type="ECO:0000259" key="6">
    <source>
        <dbReference type="Pfam" id="PF00817"/>
    </source>
</evidence>
<dbReference type="InterPro" id="IPR045443">
    <property type="entry name" value="DUF6504"/>
</dbReference>
<reference evidence="9 10" key="1">
    <citation type="submission" date="2020-05" db="EMBL/GenBank/DDBJ databases">
        <title>Genome Sequencing of Type Strains.</title>
        <authorList>
            <person name="Lemaire J.F."/>
            <person name="Inderbitzin P."/>
            <person name="Gregorio O.A."/>
            <person name="Collins S.B."/>
            <person name="Wespe N."/>
            <person name="Knight-Connoni V."/>
        </authorList>
    </citation>
    <scope>NUCLEOTIDE SEQUENCE [LARGE SCALE GENOMIC DNA]</scope>
    <source>
        <strain evidence="9 10">DSM 100049</strain>
    </source>
</reference>
<keyword evidence="10" id="KW-1185">Reference proteome</keyword>
<dbReference type="PANTHER" id="PTHR35369:SF2">
    <property type="entry name" value="BLR3025 PROTEIN"/>
    <property type="match status" value="1"/>
</dbReference>
<dbReference type="InterPro" id="IPR001126">
    <property type="entry name" value="UmuC"/>
</dbReference>
<evidence type="ECO:0000256" key="1">
    <source>
        <dbReference type="ARBA" id="ARBA00011245"/>
    </source>
</evidence>
<dbReference type="InterPro" id="IPR017961">
    <property type="entry name" value="DNA_pol_Y-fam_little_finger"/>
</dbReference>
<dbReference type="EC" id="2.7.7.7" evidence="2"/>
<dbReference type="InterPro" id="IPR043502">
    <property type="entry name" value="DNA/RNA_pol_sf"/>
</dbReference>
<evidence type="ECO:0000259" key="8">
    <source>
        <dbReference type="Pfam" id="PF20114"/>
    </source>
</evidence>
<dbReference type="EMBL" id="JABMCH010000057">
    <property type="protein sequence ID" value="NUU46413.1"/>
    <property type="molecule type" value="Genomic_DNA"/>
</dbReference>
<dbReference type="GO" id="GO:0006281">
    <property type="term" value="P:DNA repair"/>
    <property type="evidence" value="ECO:0007669"/>
    <property type="project" value="InterPro"/>
</dbReference>
<proteinExistence type="predicted"/>
<dbReference type="SUPFAM" id="SSF56672">
    <property type="entry name" value="DNA/RNA polymerases"/>
    <property type="match status" value="1"/>
</dbReference>
<evidence type="ECO:0000256" key="4">
    <source>
        <dbReference type="ARBA" id="ARBA00025589"/>
    </source>
</evidence>
<name>A0A7Y6B367_9SPHN</name>
<comment type="caution">
    <text evidence="9">The sequence shown here is derived from an EMBL/GenBank/DDBJ whole genome shotgun (WGS) entry which is preliminary data.</text>
</comment>
<dbReference type="AlphaFoldDB" id="A0A7Y6B367"/>
<organism evidence="9 10">
    <name type="scientific">Sphingomonas zeae</name>
    <dbReference type="NCBI Taxonomy" id="1646122"/>
    <lineage>
        <taxon>Bacteria</taxon>
        <taxon>Pseudomonadati</taxon>
        <taxon>Pseudomonadota</taxon>
        <taxon>Alphaproteobacteria</taxon>
        <taxon>Sphingomonadales</taxon>
        <taxon>Sphingomonadaceae</taxon>
        <taxon>Sphingomonas</taxon>
    </lineage>
</organism>
<evidence type="ECO:0000256" key="5">
    <source>
        <dbReference type="ARBA" id="ARBA00049244"/>
    </source>
</evidence>
<evidence type="ECO:0000256" key="2">
    <source>
        <dbReference type="ARBA" id="ARBA00012417"/>
    </source>
</evidence>
<dbReference type="RefSeq" id="WP_175311073.1">
    <property type="nucleotide sequence ID" value="NZ_CBCRYR010000004.1"/>
</dbReference>
<protein>
    <recommendedName>
        <fullName evidence="2">DNA-directed DNA polymerase</fullName>
        <ecNumber evidence="2">2.7.7.7</ecNumber>
    </recommendedName>
</protein>
<dbReference type="InterPro" id="IPR050356">
    <property type="entry name" value="SulA_CellDiv_inhibitor"/>
</dbReference>
<comment type="function">
    <text evidence="4">Poorly processive, error-prone DNA polymerase involved in untargeted mutagenesis. Copies undamaged DNA at stalled replication forks, which arise in vivo from mismatched or misaligned primer ends. These misaligned primers can be extended by PolIV. Exhibits no 3'-5' exonuclease (proofreading) activity. May be involved in translesional synthesis, in conjunction with the beta clamp from PolIII.</text>
</comment>
<evidence type="ECO:0000259" key="7">
    <source>
        <dbReference type="Pfam" id="PF11799"/>
    </source>
</evidence>
<accession>A0A7Y6B367</accession>
<gene>
    <name evidence="9" type="ORF">HP438_05430</name>
</gene>
<dbReference type="Pfam" id="PF11799">
    <property type="entry name" value="IMS_C"/>
    <property type="match status" value="1"/>
</dbReference>
<sequence length="519" mass="56463">MRRVVSVYLPHWSTDRLRRATAKSPPEGRSITAPDGPLVTAIPDHGRRIVAAVDAAARALGVTPGMTVTKARMLAPDLAVIDAQPDADMDGLRRLALWAGQRYSPIVAPDAPDGLWLDITGCASLFGSETALLKDLHRRIAAFGVTAHIAAADTAGCAHAVARHVRDGRPVVIEPGQHRRAMELLPIPALRLEAEIVEGLRKLGFERVEQLLGAARAPLAKRFGRSLHRRLDQAIGQVAEPIEPIFPEQMPRARRGFMEPIATPEAFAQVIGDLVADIVEQLARAGRGGRRLDCYFHRVDGQAQVIRIGTATPSRDAEHLAKLLCAKIETVEPGLGIEAMTLLVSLMEAAAPRQGESLEHLGRRGPDLAALVDTLANRFGPGNLHRMAPCPSGMPERSATGAPALGEARGAGWDDDLPRPARLLARPEPIEVIALLPDDAPRMFIWRGRRYRVTQGDGPERLHGEWWRDGGIEGRQPLSVRDYYQVETLSGGRYWLFRAGDGESAATGPMRWFIHGAFA</sequence>
<evidence type="ECO:0000256" key="3">
    <source>
        <dbReference type="ARBA" id="ARBA00022763"/>
    </source>
</evidence>
<dbReference type="Pfam" id="PF00817">
    <property type="entry name" value="IMS"/>
    <property type="match status" value="1"/>
</dbReference>
<feature type="domain" description="DNA polymerase Y-family little finger" evidence="7">
    <location>
        <begin position="255"/>
        <end position="355"/>
    </location>
</feature>
<dbReference type="Gene3D" id="3.40.1170.60">
    <property type="match status" value="1"/>
</dbReference>
<dbReference type="GO" id="GO:0003684">
    <property type="term" value="F:damaged DNA binding"/>
    <property type="evidence" value="ECO:0007669"/>
    <property type="project" value="InterPro"/>
</dbReference>
<dbReference type="Pfam" id="PF20114">
    <property type="entry name" value="DUF6504"/>
    <property type="match status" value="1"/>
</dbReference>
<evidence type="ECO:0000313" key="10">
    <source>
        <dbReference type="Proteomes" id="UP000536441"/>
    </source>
</evidence>
<dbReference type="Proteomes" id="UP000536441">
    <property type="component" value="Unassembled WGS sequence"/>
</dbReference>
<evidence type="ECO:0000313" key="9">
    <source>
        <dbReference type="EMBL" id="NUU46413.1"/>
    </source>
</evidence>